<proteinExistence type="predicted"/>
<dbReference type="OrthoDB" id="10571990at2759"/>
<reference evidence="2" key="1">
    <citation type="submission" date="2020-03" db="EMBL/GenBank/DDBJ databases">
        <title>Castanea mollissima Vanexum genome sequencing.</title>
        <authorList>
            <person name="Staton M."/>
        </authorList>
    </citation>
    <scope>NUCLEOTIDE SEQUENCE</scope>
    <source>
        <tissue evidence="2">Leaf</tissue>
    </source>
</reference>
<accession>A0A8J4RWU3</accession>
<sequence>MYFVPKKGMSMSWTLILELSLWCLPSCCLCLLPYSVGNEVNKLLWLQSNSGTKSKEQIASGMCVVEVLSLDLSKEACNGYNFSPSSSNHARLWTFLRPARGSC</sequence>
<organism evidence="2 3">
    <name type="scientific">Castanea mollissima</name>
    <name type="common">Chinese chestnut</name>
    <dbReference type="NCBI Taxonomy" id="60419"/>
    <lineage>
        <taxon>Eukaryota</taxon>
        <taxon>Viridiplantae</taxon>
        <taxon>Streptophyta</taxon>
        <taxon>Embryophyta</taxon>
        <taxon>Tracheophyta</taxon>
        <taxon>Spermatophyta</taxon>
        <taxon>Magnoliopsida</taxon>
        <taxon>eudicotyledons</taxon>
        <taxon>Gunneridae</taxon>
        <taxon>Pentapetalae</taxon>
        <taxon>rosids</taxon>
        <taxon>fabids</taxon>
        <taxon>Fagales</taxon>
        <taxon>Fagaceae</taxon>
        <taxon>Castanea</taxon>
    </lineage>
</organism>
<evidence type="ECO:0000313" key="2">
    <source>
        <dbReference type="EMBL" id="KAF3970021.1"/>
    </source>
</evidence>
<dbReference type="EMBL" id="JRKL02000579">
    <property type="protein sequence ID" value="KAF3970021.1"/>
    <property type="molecule type" value="Genomic_DNA"/>
</dbReference>
<keyword evidence="3" id="KW-1185">Reference proteome</keyword>
<comment type="caution">
    <text evidence="2">The sequence shown here is derived from an EMBL/GenBank/DDBJ whole genome shotgun (WGS) entry which is preliminary data.</text>
</comment>
<dbReference type="Proteomes" id="UP000737018">
    <property type="component" value="Unassembled WGS sequence"/>
</dbReference>
<dbReference type="AlphaFoldDB" id="A0A8J4RWU3"/>
<evidence type="ECO:0008006" key="4">
    <source>
        <dbReference type="Google" id="ProtNLM"/>
    </source>
</evidence>
<feature type="chain" id="PRO_5035166868" description="Secreted protein" evidence="1">
    <location>
        <begin position="38"/>
        <end position="103"/>
    </location>
</feature>
<evidence type="ECO:0000313" key="3">
    <source>
        <dbReference type="Proteomes" id="UP000737018"/>
    </source>
</evidence>
<protein>
    <recommendedName>
        <fullName evidence="4">Secreted protein</fullName>
    </recommendedName>
</protein>
<gene>
    <name evidence="2" type="ORF">CMV_006229</name>
</gene>
<name>A0A8J4RWU3_9ROSI</name>
<feature type="signal peptide" evidence="1">
    <location>
        <begin position="1"/>
        <end position="37"/>
    </location>
</feature>
<evidence type="ECO:0000256" key="1">
    <source>
        <dbReference type="SAM" id="SignalP"/>
    </source>
</evidence>
<keyword evidence="1" id="KW-0732">Signal</keyword>